<dbReference type="EMBL" id="CALSDN010000008">
    <property type="protein sequence ID" value="CAH6722254.1"/>
    <property type="molecule type" value="Genomic_DNA"/>
</dbReference>
<keyword evidence="2" id="KW-1185">Reference proteome</keyword>
<protein>
    <submittedName>
        <fullName evidence="1">Phosphoglycerate mutase 1</fullName>
    </submittedName>
</protein>
<evidence type="ECO:0000313" key="2">
    <source>
        <dbReference type="Proteomes" id="UP001152531"/>
    </source>
</evidence>
<comment type="caution">
    <text evidence="1">The sequence shown here is derived from an EMBL/GenBank/DDBJ whole genome shotgun (WGS) entry which is preliminary data.</text>
</comment>
<accession>A0ACA9YBY2</accession>
<sequence>MKLIVLRHGESLWNDSNKFCGWVDIKLSDKGKEEARFAGKLISKYNFHITSMYTSKLSRSTQTGNIILDDLNLLFIDQYKYWELNERHYGAFQGRNREEVLKEVGEDVYNHVRRSYEGRPPRDESDGTIDWRYNNIAVPNGESLKDVMERFEPFLDKLIHKQLHDFQDNGDVLMITHGSIVRSIIKFFTNQDEKVVSKIEIPTGVPIVFEIENGELVQNYYYLDKELAKESIRKYEEKTFSN</sequence>
<reference evidence="1" key="1">
    <citation type="submission" date="2022-06" db="EMBL/GenBank/DDBJ databases">
        <authorList>
            <person name="Legras J.-L."/>
            <person name="Devillers H."/>
            <person name="Grondin C."/>
        </authorList>
    </citation>
    <scope>NUCLEOTIDE SEQUENCE</scope>
    <source>
        <strain evidence="1">CLIB 1444</strain>
    </source>
</reference>
<name>A0ACA9YBY2_9ASCO</name>
<dbReference type="Proteomes" id="UP001152531">
    <property type="component" value="Unassembled WGS sequence"/>
</dbReference>
<organism evidence="1 2">
    <name type="scientific">[Candida] jaroonii</name>
    <dbReference type="NCBI Taxonomy" id="467808"/>
    <lineage>
        <taxon>Eukaryota</taxon>
        <taxon>Fungi</taxon>
        <taxon>Dikarya</taxon>
        <taxon>Ascomycota</taxon>
        <taxon>Saccharomycotina</taxon>
        <taxon>Pichiomycetes</taxon>
        <taxon>Debaryomycetaceae</taxon>
        <taxon>Yamadazyma</taxon>
    </lineage>
</organism>
<evidence type="ECO:0000313" key="1">
    <source>
        <dbReference type="EMBL" id="CAH6722254.1"/>
    </source>
</evidence>
<proteinExistence type="predicted"/>
<gene>
    <name evidence="1" type="ORF">CLIB1444_08S05314</name>
</gene>